<name>A0A8S1VCS2_PAROT</name>
<proteinExistence type="predicted"/>
<keyword evidence="2" id="KW-1185">Reference proteome</keyword>
<gene>
    <name evidence="1" type="ORF">POCTA_138.1.T0600267</name>
</gene>
<evidence type="ECO:0000313" key="2">
    <source>
        <dbReference type="Proteomes" id="UP000683925"/>
    </source>
</evidence>
<dbReference type="OrthoDB" id="304454at2759"/>
<reference evidence="1" key="1">
    <citation type="submission" date="2021-01" db="EMBL/GenBank/DDBJ databases">
        <authorList>
            <consortium name="Genoscope - CEA"/>
            <person name="William W."/>
        </authorList>
    </citation>
    <scope>NUCLEOTIDE SEQUENCE</scope>
</reference>
<organism evidence="1 2">
    <name type="scientific">Paramecium octaurelia</name>
    <dbReference type="NCBI Taxonomy" id="43137"/>
    <lineage>
        <taxon>Eukaryota</taxon>
        <taxon>Sar</taxon>
        <taxon>Alveolata</taxon>
        <taxon>Ciliophora</taxon>
        <taxon>Intramacronucleata</taxon>
        <taxon>Oligohymenophorea</taxon>
        <taxon>Peniculida</taxon>
        <taxon>Parameciidae</taxon>
        <taxon>Paramecium</taxon>
    </lineage>
</organism>
<comment type="caution">
    <text evidence="1">The sequence shown here is derived from an EMBL/GenBank/DDBJ whole genome shotgun (WGS) entry which is preliminary data.</text>
</comment>
<dbReference type="AlphaFoldDB" id="A0A8S1VCS2"/>
<dbReference type="Proteomes" id="UP000683925">
    <property type="component" value="Unassembled WGS sequence"/>
</dbReference>
<evidence type="ECO:0000313" key="1">
    <source>
        <dbReference type="EMBL" id="CAD8172716.1"/>
    </source>
</evidence>
<sequence>MSQTELHQIADSSRTQNTVKSILKNFKKDEQTTNTRIDSKGNQIVKGGNHKITFQSLTQEPIAVNQTMNKIQIDSDSSDSDCEIRLSNVNQNIQTTNEEQKNKNQKIQPLINEESNCCTMF</sequence>
<dbReference type="EMBL" id="CAJJDP010000059">
    <property type="protein sequence ID" value="CAD8172716.1"/>
    <property type="molecule type" value="Genomic_DNA"/>
</dbReference>
<protein>
    <submittedName>
        <fullName evidence="1">Uncharacterized protein</fullName>
    </submittedName>
</protein>
<accession>A0A8S1VCS2</accession>
<dbReference type="OMA" id="CEIRLSN"/>